<evidence type="ECO:0000313" key="2">
    <source>
        <dbReference type="Proteomes" id="UP000000536"/>
    </source>
</evidence>
<dbReference type="SUPFAM" id="SSF52402">
    <property type="entry name" value="Adenine nucleotide alpha hydrolases-like"/>
    <property type="match status" value="1"/>
</dbReference>
<dbReference type="GeneID" id="78447394"/>
<dbReference type="HOGENOM" id="CLU_1485956_0_0_2"/>
<organism evidence="1 2">
    <name type="scientific">Thermococcus kodakarensis (strain ATCC BAA-918 / JCM 12380 / KOD1)</name>
    <name type="common">Pyrococcus kodakaraensis (strain KOD1)</name>
    <dbReference type="NCBI Taxonomy" id="69014"/>
    <lineage>
        <taxon>Archaea</taxon>
        <taxon>Methanobacteriati</taxon>
        <taxon>Methanobacteriota</taxon>
        <taxon>Thermococci</taxon>
        <taxon>Thermococcales</taxon>
        <taxon>Thermococcaceae</taxon>
        <taxon>Thermococcus</taxon>
    </lineage>
</organism>
<dbReference type="RefSeq" id="WP_011249830.1">
    <property type="nucleotide sequence ID" value="NC_006624.1"/>
</dbReference>
<dbReference type="EMBL" id="AP006878">
    <property type="protein sequence ID" value="BAD85068.1"/>
    <property type="molecule type" value="Genomic_DNA"/>
</dbReference>
<dbReference type="PATRIC" id="fig|69014.16.peg.858"/>
<dbReference type="CDD" id="cd00293">
    <property type="entry name" value="USP-like"/>
    <property type="match status" value="1"/>
</dbReference>
<dbReference type="AlphaFoldDB" id="Q5JI41"/>
<sequence length="181" mass="21103">MGWLHDVILRKFNNIAGTRYEEILKAYENFFLTEEELVIPEINSILLVFDRFSEKVPEEVHETLSAFEEAAVRIVYVIDEGVLKMIRETLGEEAAEEFRKKEMAFAETFLKEVEEKLGDLNIKFSRKIAFGDKAEYVEGIAKKYDLLVISRHYGSETTRTHRVSPVVFRIVQHVEKPVVLY</sequence>
<evidence type="ECO:0008006" key="3">
    <source>
        <dbReference type="Google" id="ProtNLM"/>
    </source>
</evidence>
<dbReference type="eggNOG" id="arCOG05882">
    <property type="taxonomic scope" value="Archaea"/>
</dbReference>
<keyword evidence="2" id="KW-1185">Reference proteome</keyword>
<dbReference type="EnsemblBacteria" id="BAD85068">
    <property type="protein sequence ID" value="BAD85068"/>
    <property type="gene ID" value="TK0879"/>
</dbReference>
<reference evidence="1 2" key="1">
    <citation type="journal article" date="2005" name="Genome Res.">
        <title>Complete genome sequence of the hyperthermophilic archaeon Thermococcus kodakaraensis KOD1 and comparison with Pyrococcus genomes.</title>
        <authorList>
            <person name="Fukui T."/>
            <person name="Atomi H."/>
            <person name="Kanai T."/>
            <person name="Matsumi R."/>
            <person name="Fujiwara S."/>
            <person name="Imanaka T."/>
        </authorList>
    </citation>
    <scope>NUCLEOTIDE SEQUENCE [LARGE SCALE GENOMIC DNA]</scope>
    <source>
        <strain evidence="2">ATCC BAA-918 / JCM 12380 / KOD1</strain>
    </source>
</reference>
<dbReference type="Gene3D" id="3.40.50.12370">
    <property type="match status" value="1"/>
</dbReference>
<accession>Q5JI41</accession>
<dbReference type="InParanoid" id="Q5JI41"/>
<name>Q5JI41_THEKO</name>
<evidence type="ECO:0000313" key="1">
    <source>
        <dbReference type="EMBL" id="BAD85068.1"/>
    </source>
</evidence>
<protein>
    <recommendedName>
        <fullName evidence="3">Universal stress protein</fullName>
    </recommendedName>
</protein>
<dbReference type="OrthoDB" id="105894at2157"/>
<proteinExistence type="predicted"/>
<dbReference type="STRING" id="69014.TK0879"/>
<gene>
    <name evidence="1" type="ordered locus">TK0879</name>
</gene>
<dbReference type="Proteomes" id="UP000000536">
    <property type="component" value="Chromosome"/>
</dbReference>
<dbReference type="KEGG" id="tko:TK0879"/>